<evidence type="ECO:0000256" key="6">
    <source>
        <dbReference type="ARBA" id="ARBA00023136"/>
    </source>
</evidence>
<dbReference type="InterPro" id="IPR004240">
    <property type="entry name" value="EMP70"/>
</dbReference>
<dbReference type="AlphaFoldDB" id="A0A8T1LYF6"/>
<gene>
    <name evidence="8" type="ORF">CSKR_114474</name>
</gene>
<reference evidence="8 9" key="2">
    <citation type="journal article" date="2021" name="Genomics">
        <title>High-quality reference genome for Clonorchis sinensis.</title>
        <authorList>
            <person name="Young N.D."/>
            <person name="Stroehlein A.J."/>
            <person name="Kinkar L."/>
            <person name="Wang T."/>
            <person name="Sohn W.M."/>
            <person name="Chang B.C.H."/>
            <person name="Kaur P."/>
            <person name="Weisz D."/>
            <person name="Dudchenko O."/>
            <person name="Aiden E.L."/>
            <person name="Korhonen P.K."/>
            <person name="Gasser R.B."/>
        </authorList>
    </citation>
    <scope>NUCLEOTIDE SEQUENCE [LARGE SCALE GENOMIC DNA]</scope>
    <source>
        <strain evidence="8">Cs-k2</strain>
    </source>
</reference>
<evidence type="ECO:0000256" key="2">
    <source>
        <dbReference type="ARBA" id="ARBA00005227"/>
    </source>
</evidence>
<dbReference type="GO" id="GO:0016020">
    <property type="term" value="C:membrane"/>
    <property type="evidence" value="ECO:0007669"/>
    <property type="project" value="UniProtKB-SubCell"/>
</dbReference>
<reference evidence="8 9" key="1">
    <citation type="journal article" date="2018" name="Biotechnol. Adv.">
        <title>Improved genomic resources and new bioinformatic workflow for the carcinogenic parasite Clonorchis sinensis: Biotechnological implications.</title>
        <authorList>
            <person name="Wang D."/>
            <person name="Korhonen P.K."/>
            <person name="Gasser R.B."/>
            <person name="Young N.D."/>
        </authorList>
    </citation>
    <scope>NUCLEOTIDE SEQUENCE [LARGE SCALE GENOMIC DNA]</scope>
    <source>
        <strain evidence="8">Cs-k2</strain>
    </source>
</reference>
<keyword evidence="4" id="KW-0732">Signal</keyword>
<sequence length="272" mass="30956">MAHVAGFDFCETRNKESPVENLGQVVFGERLLPSDYKLYPMKAMACEKLCTRRYKSSTEPAYDFLRNAIILQYSHHWVVDNLPVTVCLTSEDQKRYCSASIPLGCFGETRDLSNSLCGAFTRSKNEVYLLNHAKLKIYYHPVQDSWSWPDSIRIVGVVVEPQSIAHPKDTADCASTTPLMLPVHLDSELFVTYSYSVTYEVSSEVFAAHAVLNPSKLPPNRVNSLVRLTSMSFLRFCFYDSPQRPPQVHPRFKCLSGVDWDVFTFRVKHAPD</sequence>
<dbReference type="EMBL" id="NIRI02000077">
    <property type="protein sequence ID" value="KAG5441616.1"/>
    <property type="molecule type" value="Genomic_DNA"/>
</dbReference>
<accession>A0A8T1LYF6</accession>
<comment type="similarity">
    <text evidence="2 7">Belongs to the nonaspanin (TM9SF) (TC 9.A.2) family.</text>
</comment>
<evidence type="ECO:0000256" key="1">
    <source>
        <dbReference type="ARBA" id="ARBA00004141"/>
    </source>
</evidence>
<comment type="caution">
    <text evidence="8">The sequence shown here is derived from an EMBL/GenBank/DDBJ whole genome shotgun (WGS) entry which is preliminary data.</text>
</comment>
<evidence type="ECO:0000313" key="8">
    <source>
        <dbReference type="EMBL" id="KAG5441616.1"/>
    </source>
</evidence>
<evidence type="ECO:0000256" key="5">
    <source>
        <dbReference type="ARBA" id="ARBA00022989"/>
    </source>
</evidence>
<dbReference type="Proteomes" id="UP000286415">
    <property type="component" value="Unassembled WGS sequence"/>
</dbReference>
<evidence type="ECO:0000256" key="4">
    <source>
        <dbReference type="ARBA" id="ARBA00022729"/>
    </source>
</evidence>
<dbReference type="PANTHER" id="PTHR10766">
    <property type="entry name" value="TRANSMEMBRANE 9 SUPERFAMILY PROTEIN"/>
    <property type="match status" value="1"/>
</dbReference>
<comment type="subcellular location">
    <subcellularLocation>
        <location evidence="1">Membrane</location>
        <topology evidence="1">Multi-pass membrane protein</topology>
    </subcellularLocation>
</comment>
<organism evidence="8 9">
    <name type="scientific">Clonorchis sinensis</name>
    <name type="common">Chinese liver fluke</name>
    <dbReference type="NCBI Taxonomy" id="79923"/>
    <lineage>
        <taxon>Eukaryota</taxon>
        <taxon>Metazoa</taxon>
        <taxon>Spiralia</taxon>
        <taxon>Lophotrochozoa</taxon>
        <taxon>Platyhelminthes</taxon>
        <taxon>Trematoda</taxon>
        <taxon>Digenea</taxon>
        <taxon>Opisthorchiida</taxon>
        <taxon>Opisthorchiata</taxon>
        <taxon>Opisthorchiidae</taxon>
        <taxon>Clonorchis</taxon>
    </lineage>
</organism>
<evidence type="ECO:0000256" key="3">
    <source>
        <dbReference type="ARBA" id="ARBA00022692"/>
    </source>
</evidence>
<keyword evidence="3 8" id="KW-0812">Transmembrane</keyword>
<proteinExistence type="inferred from homology"/>
<name>A0A8T1LYF6_CLOSI</name>
<keyword evidence="5" id="KW-1133">Transmembrane helix</keyword>
<protein>
    <recommendedName>
        <fullName evidence="7">Transmembrane 9 superfamily member</fullName>
    </recommendedName>
</protein>
<evidence type="ECO:0000256" key="7">
    <source>
        <dbReference type="RuleBase" id="RU363079"/>
    </source>
</evidence>
<dbReference type="PANTHER" id="PTHR10766:SF176">
    <property type="entry name" value="TRANSMEMBRANE 9 SUPERFAMILY MEMBER"/>
    <property type="match status" value="1"/>
</dbReference>
<dbReference type="Pfam" id="PF02990">
    <property type="entry name" value="EMP70"/>
    <property type="match status" value="1"/>
</dbReference>
<keyword evidence="9" id="KW-1185">Reference proteome</keyword>
<keyword evidence="6" id="KW-0472">Membrane</keyword>
<dbReference type="GO" id="GO:0072657">
    <property type="term" value="P:protein localization to membrane"/>
    <property type="evidence" value="ECO:0007669"/>
    <property type="project" value="TreeGrafter"/>
</dbReference>
<evidence type="ECO:0000313" key="9">
    <source>
        <dbReference type="Proteomes" id="UP000286415"/>
    </source>
</evidence>
<dbReference type="OrthoDB" id="1666796at2759"/>